<name>A0A1G1XRS8_9BACT</name>
<proteinExistence type="predicted"/>
<protein>
    <submittedName>
        <fullName evidence="1">Uncharacterized protein</fullName>
    </submittedName>
</protein>
<accession>A0A1G1XRS8</accession>
<dbReference type="EMBL" id="MHIA01000008">
    <property type="protein sequence ID" value="OGY42691.1"/>
    <property type="molecule type" value="Genomic_DNA"/>
</dbReference>
<reference evidence="1 2" key="1">
    <citation type="journal article" date="2016" name="Nat. Commun.">
        <title>Thousands of microbial genomes shed light on interconnected biogeochemical processes in an aquifer system.</title>
        <authorList>
            <person name="Anantharaman K."/>
            <person name="Brown C.T."/>
            <person name="Hug L.A."/>
            <person name="Sharon I."/>
            <person name="Castelle C.J."/>
            <person name="Probst A.J."/>
            <person name="Thomas B.C."/>
            <person name="Singh A."/>
            <person name="Wilkins M.J."/>
            <person name="Karaoz U."/>
            <person name="Brodie E.L."/>
            <person name="Williams K.H."/>
            <person name="Hubbard S.S."/>
            <person name="Banfield J.F."/>
        </authorList>
    </citation>
    <scope>NUCLEOTIDE SEQUENCE [LARGE SCALE GENOMIC DNA]</scope>
</reference>
<dbReference type="Proteomes" id="UP000176260">
    <property type="component" value="Unassembled WGS sequence"/>
</dbReference>
<gene>
    <name evidence="1" type="ORF">A2Y67_01345</name>
</gene>
<evidence type="ECO:0000313" key="2">
    <source>
        <dbReference type="Proteomes" id="UP000176260"/>
    </source>
</evidence>
<evidence type="ECO:0000313" key="1">
    <source>
        <dbReference type="EMBL" id="OGY42691.1"/>
    </source>
</evidence>
<dbReference type="AlphaFoldDB" id="A0A1G1XRS8"/>
<sequence length="87" mass="9630">MVLKIPCGFTPGGFLFLSYSFLETRRKKMAQKKEQTQGKKDKDLNVSCPRCNQPAILHTPTGFGQATRIICKNPLCPSLTTNAGWGN</sequence>
<organism evidence="1 2">
    <name type="scientific">Candidatus Buchananbacteria bacterium RBG_13_39_9</name>
    <dbReference type="NCBI Taxonomy" id="1797531"/>
    <lineage>
        <taxon>Bacteria</taxon>
        <taxon>Candidatus Buchananiibacteriota</taxon>
    </lineage>
</organism>
<comment type="caution">
    <text evidence="1">The sequence shown here is derived from an EMBL/GenBank/DDBJ whole genome shotgun (WGS) entry which is preliminary data.</text>
</comment>